<keyword evidence="2" id="KW-1185">Reference proteome</keyword>
<organism evidence="1 2">
    <name type="scientific">Comamonas terrigena</name>
    <dbReference type="NCBI Taxonomy" id="32013"/>
    <lineage>
        <taxon>Bacteria</taxon>
        <taxon>Pseudomonadati</taxon>
        <taxon>Pseudomonadota</taxon>
        <taxon>Betaproteobacteria</taxon>
        <taxon>Burkholderiales</taxon>
        <taxon>Comamonadaceae</taxon>
        <taxon>Comamonas</taxon>
    </lineage>
</organism>
<dbReference type="AlphaFoldDB" id="A0A2A7URA0"/>
<gene>
    <name evidence="1" type="ORF">CRM82_02905</name>
</gene>
<protein>
    <submittedName>
        <fullName evidence="1">Uncharacterized protein</fullName>
    </submittedName>
</protein>
<dbReference type="EMBL" id="PDEA01000001">
    <property type="protein sequence ID" value="PEH87691.1"/>
    <property type="molecule type" value="Genomic_DNA"/>
</dbReference>
<sequence>MVTPIRLKNAFQTQAVHAAKYAAFQRTAVFRSSKTGAFRAVMPFVEPRSGSSLYDFFFISMK</sequence>
<dbReference type="RefSeq" id="WP_098065989.1">
    <property type="nucleotide sequence ID" value="NZ_PDEA01000001.1"/>
</dbReference>
<evidence type="ECO:0000313" key="2">
    <source>
        <dbReference type="Proteomes" id="UP000220246"/>
    </source>
</evidence>
<accession>A0A2A7URA0</accession>
<proteinExistence type="predicted"/>
<dbReference type="Proteomes" id="UP000220246">
    <property type="component" value="Unassembled WGS sequence"/>
</dbReference>
<name>A0A2A7URA0_COMTR</name>
<comment type="caution">
    <text evidence="1">The sequence shown here is derived from an EMBL/GenBank/DDBJ whole genome shotgun (WGS) entry which is preliminary data.</text>
</comment>
<evidence type="ECO:0000313" key="1">
    <source>
        <dbReference type="EMBL" id="PEH87691.1"/>
    </source>
</evidence>
<dbReference type="GeneID" id="80799531"/>
<reference evidence="2" key="1">
    <citation type="submission" date="2017-09" db="EMBL/GenBank/DDBJ databases">
        <title>FDA dAtabase for Regulatory Grade micrObial Sequences (FDA-ARGOS): Supporting development and validation of Infectious Disease Dx tests.</title>
        <authorList>
            <person name="Minogue T."/>
            <person name="Wolcott M."/>
            <person name="Wasieloski L."/>
            <person name="Aguilar W."/>
            <person name="Moore D."/>
            <person name="Tallon L."/>
            <person name="Sadzewicz L."/>
            <person name="Ott S."/>
            <person name="Zhao X."/>
            <person name="Nagaraj S."/>
            <person name="Vavikolanu K."/>
            <person name="Aluvathingal J."/>
            <person name="Nadendla S."/>
            <person name="Sichtig H."/>
        </authorList>
    </citation>
    <scope>NUCLEOTIDE SEQUENCE [LARGE SCALE GENOMIC DNA]</scope>
    <source>
        <strain evidence="2">FDAARGOS_394</strain>
    </source>
</reference>